<dbReference type="NCBIfam" id="TIGR03599">
    <property type="entry name" value="YloV"/>
    <property type="match status" value="1"/>
</dbReference>
<dbReference type="InterPro" id="IPR019986">
    <property type="entry name" value="YloV-like"/>
</dbReference>
<comment type="caution">
    <text evidence="2">The sequence shown here is derived from an EMBL/GenBank/DDBJ whole genome shotgun (WGS) entry which is preliminary data.</text>
</comment>
<dbReference type="InterPro" id="IPR033470">
    <property type="entry name" value="FakA-like_C"/>
</dbReference>
<dbReference type="Pfam" id="PF21645">
    <property type="entry name" value="FakA-like_M"/>
    <property type="match status" value="1"/>
</dbReference>
<dbReference type="Proteomes" id="UP000734823">
    <property type="component" value="Unassembled WGS sequence"/>
</dbReference>
<gene>
    <name evidence="2" type="ORF">GPZ80_16680</name>
</gene>
<evidence type="ECO:0000313" key="3">
    <source>
        <dbReference type="Proteomes" id="UP000734823"/>
    </source>
</evidence>
<dbReference type="InterPro" id="IPR048394">
    <property type="entry name" value="FakA-like_M"/>
</dbReference>
<dbReference type="EMBL" id="JABVED010000009">
    <property type="protein sequence ID" value="MBC6448808.1"/>
    <property type="molecule type" value="Genomic_DNA"/>
</dbReference>
<organism evidence="2 3">
    <name type="scientific">Actinokineospora xionganensis</name>
    <dbReference type="NCBI Taxonomy" id="2684470"/>
    <lineage>
        <taxon>Bacteria</taxon>
        <taxon>Bacillati</taxon>
        <taxon>Actinomycetota</taxon>
        <taxon>Actinomycetes</taxon>
        <taxon>Pseudonocardiales</taxon>
        <taxon>Pseudonocardiaceae</taxon>
        <taxon>Actinokineospora</taxon>
    </lineage>
</organism>
<dbReference type="PROSITE" id="PS51480">
    <property type="entry name" value="DHAL"/>
    <property type="match status" value="1"/>
</dbReference>
<name>A0ABR7L8H6_9PSEU</name>
<dbReference type="Pfam" id="PF02734">
    <property type="entry name" value="Dak2"/>
    <property type="match status" value="1"/>
</dbReference>
<dbReference type="SUPFAM" id="SSF101473">
    <property type="entry name" value="DhaL-like"/>
    <property type="match status" value="1"/>
</dbReference>
<dbReference type="InterPro" id="IPR050270">
    <property type="entry name" value="DegV_domain_contain"/>
</dbReference>
<dbReference type="SMART" id="SM01121">
    <property type="entry name" value="Dak1_2"/>
    <property type="match status" value="1"/>
</dbReference>
<dbReference type="InterPro" id="IPR036117">
    <property type="entry name" value="DhaL_dom_sf"/>
</dbReference>
<evidence type="ECO:0000313" key="2">
    <source>
        <dbReference type="EMBL" id="MBC6448808.1"/>
    </source>
</evidence>
<evidence type="ECO:0000259" key="1">
    <source>
        <dbReference type="PROSITE" id="PS51480"/>
    </source>
</evidence>
<dbReference type="Pfam" id="PF13684">
    <property type="entry name" value="FakA-like_C"/>
    <property type="match status" value="1"/>
</dbReference>
<dbReference type="SMART" id="SM01120">
    <property type="entry name" value="Dak2"/>
    <property type="match status" value="1"/>
</dbReference>
<dbReference type="PANTHER" id="PTHR33434">
    <property type="entry name" value="DEGV DOMAIN-CONTAINING PROTEIN DR_1986-RELATED"/>
    <property type="match status" value="1"/>
</dbReference>
<sequence>MGVRDRLAEAWPLATDVAHGSHVELLQVAVPINGSVHGRTYEGPRGPGSQHSVTGAGVVFQTGAGPGRYAARIPADLGGCVLQALDAGEVRRWAAACVQSMDAHRAAIDRINVYPVADGDTGSNLLNTLRAALEALLRAPVMERSDAGGAFAVLARGALAGARGNSGVIISQLLRGIAETVRDQREVGGPELRAALKRGAELATAAVSKPVPGTMLSVLDAAASATGPDGLHEVAAAAAIAAAEALDRTPDQLAVLAEAGVVDAGGRGVVVVLDALVAVIGGKPPELAAAARVTADAPIAPRRAENPLVAAREAGSELYAYEVMYLLENATEVDRLRDALDDLGDCVSVVGDGADLWTVHVHCNDVGAAIEAGVDVGRPRKIRVARFADAVSGEASRYTKDRAVVAAVRGDDLAELFLSEGVAVLRVGDADVPTPYELLQVITGTGAGHVTVLPGDAGLMEIADEAAIRAVAAGQDVVVVPCASPVQALAAIAVHDPRRRSGDDVVAMAEAAAATRRGAVVVAAEAAITWIGSCAANDVVGFADGEVVLIEPGPPLSDALIKVACGVVERMLAVGGELVTALLGRDAPEGLAEALTEYLRTARPEAELVVYRGGQSESVLTLGLE</sequence>
<dbReference type="InterPro" id="IPR004007">
    <property type="entry name" value="DhaL_dom"/>
</dbReference>
<dbReference type="PANTHER" id="PTHR33434:SF4">
    <property type="entry name" value="PHOSPHATASE PROTEIN"/>
    <property type="match status" value="1"/>
</dbReference>
<protein>
    <submittedName>
        <fullName evidence="2">DAK2 domain-containing protein</fullName>
    </submittedName>
</protein>
<keyword evidence="3" id="KW-1185">Reference proteome</keyword>
<accession>A0ABR7L8H6</accession>
<reference evidence="2 3" key="1">
    <citation type="submission" date="2020-06" db="EMBL/GenBank/DDBJ databases">
        <title>Actinokineospora xiongansis sp. nov., isolated from soil of Baiyangdian.</title>
        <authorList>
            <person name="Zhang X."/>
        </authorList>
    </citation>
    <scope>NUCLEOTIDE SEQUENCE [LARGE SCALE GENOMIC DNA]</scope>
    <source>
        <strain evidence="2 3">HBU206404</strain>
    </source>
</reference>
<feature type="domain" description="DhaL" evidence="1">
    <location>
        <begin position="88"/>
        <end position="278"/>
    </location>
</feature>
<dbReference type="Gene3D" id="1.25.40.340">
    <property type="match status" value="1"/>
</dbReference>
<proteinExistence type="predicted"/>